<dbReference type="PANTHER" id="PTHR14690">
    <property type="entry name" value="IQ MOTIF CONTAINING WITH AAA DOMAIN 1"/>
    <property type="match status" value="1"/>
</dbReference>
<name>A0A1X7SHN2_AMPQE</name>
<dbReference type="EnsemblMetazoa" id="Aqu2.1.01580_001">
    <property type="protein sequence ID" value="Aqu2.1.01580_001"/>
    <property type="gene ID" value="Aqu2.1.01580"/>
</dbReference>
<protein>
    <submittedName>
        <fullName evidence="1">Uncharacterized protein</fullName>
    </submittedName>
</protein>
<proteinExistence type="predicted"/>
<accession>A0A1X7SHN2</accession>
<dbReference type="InterPro" id="IPR052267">
    <property type="entry name" value="N-DRC_Component"/>
</dbReference>
<dbReference type="InParanoid" id="A0A1X7SHN2"/>
<evidence type="ECO:0000313" key="1">
    <source>
        <dbReference type="EnsemblMetazoa" id="Aqu2.1.01580_001"/>
    </source>
</evidence>
<reference evidence="1" key="1">
    <citation type="submission" date="2017-05" db="UniProtKB">
        <authorList>
            <consortium name="EnsemblMetazoa"/>
        </authorList>
    </citation>
    <scope>IDENTIFICATION</scope>
</reference>
<sequence length="56" mass="6441">MKPEERVMIIGSSTRPFDADVKGLCVMYQRIIMIPRPDYGSRVCNVGTELLYHPKQ</sequence>
<dbReference type="AlphaFoldDB" id="A0A1X7SHN2"/>
<organism evidence="1">
    <name type="scientific">Amphimedon queenslandica</name>
    <name type="common">Sponge</name>
    <dbReference type="NCBI Taxonomy" id="400682"/>
    <lineage>
        <taxon>Eukaryota</taxon>
        <taxon>Metazoa</taxon>
        <taxon>Porifera</taxon>
        <taxon>Demospongiae</taxon>
        <taxon>Heteroscleromorpha</taxon>
        <taxon>Haplosclerida</taxon>
        <taxon>Niphatidae</taxon>
        <taxon>Amphimedon</taxon>
    </lineage>
</organism>
<dbReference type="PANTHER" id="PTHR14690:SF0">
    <property type="entry name" value="IQ MOTIF CONTAINING WITH AAA DOMAIN 1"/>
    <property type="match status" value="1"/>
</dbReference>
<dbReference type="eggNOG" id="KOG0740">
    <property type="taxonomic scope" value="Eukaryota"/>
</dbReference>
<dbReference type="STRING" id="400682.A0A1X7SHN2"/>